<protein>
    <recommendedName>
        <fullName evidence="3">TIGR04076 family protein</fullName>
    </recommendedName>
</protein>
<dbReference type="Proteomes" id="UP000032233">
    <property type="component" value="Unassembled WGS sequence"/>
</dbReference>
<gene>
    <name evidence="1" type="ORF">X474_08605</name>
</gene>
<evidence type="ECO:0000313" key="1">
    <source>
        <dbReference type="EMBL" id="KIX14323.1"/>
    </source>
</evidence>
<comment type="caution">
    <text evidence="1">The sequence shown here is derived from an EMBL/GenBank/DDBJ whole genome shotgun (WGS) entry which is preliminary data.</text>
</comment>
<dbReference type="InParanoid" id="A0A0D2HV82"/>
<reference evidence="1 2" key="1">
    <citation type="submission" date="2013-11" db="EMBL/GenBank/DDBJ databases">
        <title>Metagenomic analysis of a methanogenic consortium involved in long chain n-alkane degradation.</title>
        <authorList>
            <person name="Davidova I.A."/>
            <person name="Callaghan A.V."/>
            <person name="Wawrik B."/>
            <person name="Pruitt S."/>
            <person name="Marks C."/>
            <person name="Duncan K.E."/>
            <person name="Suflita J.M."/>
        </authorList>
    </citation>
    <scope>NUCLEOTIDE SEQUENCE [LARGE SCALE GENOMIC DNA]</scope>
    <source>
        <strain evidence="1 2">SPR</strain>
    </source>
</reference>
<dbReference type="InterPro" id="IPR023811">
    <property type="entry name" value="CHP04076"/>
</dbReference>
<name>A0A0D2HV82_9BACT</name>
<organism evidence="1 2">
    <name type="scientific">Dethiosulfatarculus sandiegensis</name>
    <dbReference type="NCBI Taxonomy" id="1429043"/>
    <lineage>
        <taxon>Bacteria</taxon>
        <taxon>Pseudomonadati</taxon>
        <taxon>Thermodesulfobacteriota</taxon>
        <taxon>Desulfarculia</taxon>
        <taxon>Desulfarculales</taxon>
        <taxon>Desulfarculaceae</taxon>
        <taxon>Dethiosulfatarculus</taxon>
    </lineage>
</organism>
<dbReference type="RefSeq" id="WP_044347956.1">
    <property type="nucleotide sequence ID" value="NZ_AZAC01000011.1"/>
</dbReference>
<evidence type="ECO:0000313" key="2">
    <source>
        <dbReference type="Proteomes" id="UP000032233"/>
    </source>
</evidence>
<evidence type="ECO:0008006" key="3">
    <source>
        <dbReference type="Google" id="ProtNLM"/>
    </source>
</evidence>
<dbReference type="AlphaFoldDB" id="A0A0D2HV82"/>
<accession>A0A0D2HV82</accession>
<sequence>MADYQVKCSVMENEKCPIANGDYFIGGKTPSEMCVKAYGAVSTFATAMRFADKTPWENEAGEILVTCPDGFVKYKLERVR</sequence>
<keyword evidence="2" id="KW-1185">Reference proteome</keyword>
<proteinExistence type="predicted"/>
<dbReference type="EMBL" id="AZAC01000011">
    <property type="protein sequence ID" value="KIX14323.1"/>
    <property type="molecule type" value="Genomic_DNA"/>
</dbReference>
<dbReference type="STRING" id="1429043.X474_08605"/>
<dbReference type="NCBIfam" id="TIGR04076">
    <property type="entry name" value="TIGR04076 family protein"/>
    <property type="match status" value="1"/>
</dbReference>